<evidence type="ECO:0000313" key="1">
    <source>
        <dbReference type="EMBL" id="KAK8957529.1"/>
    </source>
</evidence>
<dbReference type="EMBL" id="JBBWWQ010000001">
    <property type="protein sequence ID" value="KAK8957529.1"/>
    <property type="molecule type" value="Genomic_DNA"/>
</dbReference>
<sequence length="102" mass="11548">MPPSSDAVVVAGGLGTTQMKLFHFVQVLQHMSFYRTRWFPDSADLITRYPNFQSSMFSSFVSVLLWIDVPLESKEAMGSFLTKQGLPENFVPALLQQSIKKF</sequence>
<accession>A0AAP0C467</accession>
<gene>
    <name evidence="1" type="ORF">KSP39_PZI001297</name>
</gene>
<evidence type="ECO:0000313" key="2">
    <source>
        <dbReference type="Proteomes" id="UP001418222"/>
    </source>
</evidence>
<protein>
    <submittedName>
        <fullName evidence="1">Uncharacterized protein</fullName>
    </submittedName>
</protein>
<comment type="caution">
    <text evidence="1">The sequence shown here is derived from an EMBL/GenBank/DDBJ whole genome shotgun (WGS) entry which is preliminary data.</text>
</comment>
<name>A0AAP0C467_9ASPA</name>
<dbReference type="AlphaFoldDB" id="A0AAP0C467"/>
<organism evidence="1 2">
    <name type="scientific">Platanthera zijinensis</name>
    <dbReference type="NCBI Taxonomy" id="2320716"/>
    <lineage>
        <taxon>Eukaryota</taxon>
        <taxon>Viridiplantae</taxon>
        <taxon>Streptophyta</taxon>
        <taxon>Embryophyta</taxon>
        <taxon>Tracheophyta</taxon>
        <taxon>Spermatophyta</taxon>
        <taxon>Magnoliopsida</taxon>
        <taxon>Liliopsida</taxon>
        <taxon>Asparagales</taxon>
        <taxon>Orchidaceae</taxon>
        <taxon>Orchidoideae</taxon>
        <taxon>Orchideae</taxon>
        <taxon>Orchidinae</taxon>
        <taxon>Platanthera</taxon>
    </lineage>
</organism>
<dbReference type="Proteomes" id="UP001418222">
    <property type="component" value="Unassembled WGS sequence"/>
</dbReference>
<reference evidence="1 2" key="1">
    <citation type="journal article" date="2022" name="Nat. Plants">
        <title>Genomes of leafy and leafless Platanthera orchids illuminate the evolution of mycoheterotrophy.</title>
        <authorList>
            <person name="Li M.H."/>
            <person name="Liu K.W."/>
            <person name="Li Z."/>
            <person name="Lu H.C."/>
            <person name="Ye Q.L."/>
            <person name="Zhang D."/>
            <person name="Wang J.Y."/>
            <person name="Li Y.F."/>
            <person name="Zhong Z.M."/>
            <person name="Liu X."/>
            <person name="Yu X."/>
            <person name="Liu D.K."/>
            <person name="Tu X.D."/>
            <person name="Liu B."/>
            <person name="Hao Y."/>
            <person name="Liao X.Y."/>
            <person name="Jiang Y.T."/>
            <person name="Sun W.H."/>
            <person name="Chen J."/>
            <person name="Chen Y.Q."/>
            <person name="Ai Y."/>
            <person name="Zhai J.W."/>
            <person name="Wu S.S."/>
            <person name="Zhou Z."/>
            <person name="Hsiao Y.Y."/>
            <person name="Wu W.L."/>
            <person name="Chen Y.Y."/>
            <person name="Lin Y.F."/>
            <person name="Hsu J.L."/>
            <person name="Li C.Y."/>
            <person name="Wang Z.W."/>
            <person name="Zhao X."/>
            <person name="Zhong W.Y."/>
            <person name="Ma X.K."/>
            <person name="Ma L."/>
            <person name="Huang J."/>
            <person name="Chen G.Z."/>
            <person name="Huang M.Z."/>
            <person name="Huang L."/>
            <person name="Peng D.H."/>
            <person name="Luo Y.B."/>
            <person name="Zou S.Q."/>
            <person name="Chen S.P."/>
            <person name="Lan S."/>
            <person name="Tsai W.C."/>
            <person name="Van de Peer Y."/>
            <person name="Liu Z.J."/>
        </authorList>
    </citation>
    <scope>NUCLEOTIDE SEQUENCE [LARGE SCALE GENOMIC DNA]</scope>
    <source>
        <strain evidence="1">Lor287</strain>
    </source>
</reference>
<keyword evidence="2" id="KW-1185">Reference proteome</keyword>
<proteinExistence type="predicted"/>